<dbReference type="InterPro" id="IPR047662">
    <property type="entry name" value="SemiSWEET"/>
</dbReference>
<evidence type="ECO:0000313" key="2">
    <source>
        <dbReference type="EMBL" id="QHJ01381.1"/>
    </source>
</evidence>
<evidence type="ECO:0000313" key="3">
    <source>
        <dbReference type="Proteomes" id="UP000464787"/>
    </source>
</evidence>
<organism evidence="2 3">
    <name type="scientific">Xylophilus rhododendri</name>
    <dbReference type="NCBI Taxonomy" id="2697032"/>
    <lineage>
        <taxon>Bacteria</taxon>
        <taxon>Pseudomonadati</taxon>
        <taxon>Pseudomonadota</taxon>
        <taxon>Betaproteobacteria</taxon>
        <taxon>Burkholderiales</taxon>
        <taxon>Xylophilus</taxon>
    </lineage>
</organism>
<keyword evidence="1" id="KW-1133">Transmembrane helix</keyword>
<dbReference type="NCBIfam" id="NF037968">
    <property type="entry name" value="SemiSWEET_2"/>
    <property type="match status" value="1"/>
</dbReference>
<protein>
    <recommendedName>
        <fullName evidence="4">MtN3 and saliva related transmembrane protein</fullName>
    </recommendedName>
</protein>
<dbReference type="Pfam" id="PF03083">
    <property type="entry name" value="MtN3_slv"/>
    <property type="match status" value="1"/>
</dbReference>
<proteinExistence type="predicted"/>
<feature type="transmembrane region" description="Helical" evidence="1">
    <location>
        <begin position="56"/>
        <end position="75"/>
    </location>
</feature>
<sequence length="81" mass="8803">MGMAAGVLTSCSMLPQLFKVIRDKQAEEVSVVMIVVLIAGLALWVAYGIARGDWPVILTNSFSVIVNCLLLGFRIRYSGTK</sequence>
<keyword evidence="3" id="KW-1185">Reference proteome</keyword>
<dbReference type="GO" id="GO:0016020">
    <property type="term" value="C:membrane"/>
    <property type="evidence" value="ECO:0007669"/>
    <property type="project" value="InterPro"/>
</dbReference>
<dbReference type="EMBL" id="CP047650">
    <property type="protein sequence ID" value="QHJ01381.1"/>
    <property type="molecule type" value="Genomic_DNA"/>
</dbReference>
<evidence type="ECO:0000256" key="1">
    <source>
        <dbReference type="SAM" id="Phobius"/>
    </source>
</evidence>
<keyword evidence="1" id="KW-0472">Membrane</keyword>
<dbReference type="AlphaFoldDB" id="A0A857JBI9"/>
<feature type="transmembrane region" description="Helical" evidence="1">
    <location>
        <begin position="29"/>
        <end position="50"/>
    </location>
</feature>
<gene>
    <name evidence="2" type="ORF">GT347_02395</name>
</gene>
<keyword evidence="1" id="KW-0812">Transmembrane</keyword>
<dbReference type="Gene3D" id="1.20.1280.290">
    <property type="match status" value="1"/>
</dbReference>
<name>A0A857JBI9_9BURK</name>
<accession>A0A857JBI9</accession>
<reference evidence="2 3" key="1">
    <citation type="submission" date="2020-01" db="EMBL/GenBank/DDBJ databases">
        <title>Genome sequencing of strain KACC 21265.</title>
        <authorList>
            <person name="Heo J."/>
            <person name="Kim S.-J."/>
            <person name="Kim J.-S."/>
            <person name="Hong S.-B."/>
            <person name="Kwon S.-W."/>
        </authorList>
    </citation>
    <scope>NUCLEOTIDE SEQUENCE [LARGE SCALE GENOMIC DNA]</scope>
    <source>
        <strain evidence="2 3">KACC 21265</strain>
    </source>
</reference>
<dbReference type="GO" id="GO:0051119">
    <property type="term" value="F:sugar transmembrane transporter activity"/>
    <property type="evidence" value="ECO:0007669"/>
    <property type="project" value="InterPro"/>
</dbReference>
<dbReference type="InterPro" id="IPR004316">
    <property type="entry name" value="SWEET_rpt"/>
</dbReference>
<evidence type="ECO:0008006" key="4">
    <source>
        <dbReference type="Google" id="ProtNLM"/>
    </source>
</evidence>
<dbReference type="Proteomes" id="UP000464787">
    <property type="component" value="Chromosome"/>
</dbReference>
<dbReference type="KEGG" id="xyk:GT347_02395"/>